<dbReference type="InterPro" id="IPR045126">
    <property type="entry name" value="TRAPPC10/Trs130"/>
</dbReference>
<sequence length="1155" mass="131069">MPHSQTDALAPLFLSWSGSEVVYKKCDANICASIANLALVWKKNGKTPLNISFPVKFVEYSSEVIFRPRDRVQDYSKCAFLHMYFIDAETVDDYRANVRHEVSEWFSTVNQVDFTQWIIVFDSTKSKENKTRGQVLERIKSDFSKYISRLVEIYDSSGASMTSLTAAVQGNVQTAIDCFITFQEATLLTSRNRYRNPTWSLVDYLNQHFMILRFYQRLNILEHVLEQLDDLSKMVDTWMNLNVSGGKRPFWLESLGCDPFKEKLPLLCHLVNIARIPSELNIIELRSLIVSRQITLVLKIYESKPKPSPEEVVDGPGYRTDFASLTLRYASLALDRMCVDLKILEPKYKPERFHAWAALYTTETLGSTLKLCAELGDMESPQFLGNLLMARTTSINWLKDFTGGDLLPILEATKTRLANGEPTDAIDMLLDGLKDQDSYMNLAEEDHELSERLLKQFNWKRHARFISAQLSRLQWNTERSEDSLPYLFKFISSVIADRKSIKLVEKLMNNIVEKLKKSEKYMDKIIDYTALLMLHDSNPENKIAKQKLLFKLINDYEESSSIIKVNDSPSPLEWLQSPIKIVRAVVDSPYISGIPGETIQLILDIESKFPTYLSGSDVDISLVFRPLTPALLDELKGSSGPVFECSFNRVEKVNRFACLTKGSFLSRKHQDATYNELETSGIFVFEQMKFEKLLPGRNRVVLNGTAVNPGLYVVDRVQLRLRKKSLYVVKWRSRNTLPVRNGLPDILCAIQSKQPSVILLDQSRKRMLRFNFTFRLETLLSGMAQKITLEVSSGSTTTVIGDEGSDLKVWVDGSSKLQLFNPSDKVWTPKATVSMGRIDKEAKRTIEVVLYKPIDGENAPEQIEVEWMSLRWSMKVEFEPLFIVQSRTSLMGDGRMVELQLTRPHGVGNTFNVIPESASMESATLLNANLNNDVIVPNSEYCLIFTISNETTALTVAKFNYKIVNRIEGVDSVDEIVKSRSYMLEDTVTLVQEKAEYELCAQLCSEQPKAILLRAGLPCNLVVSLRSLTNRVETVVIALESDDKYWQIEQKYKLLFVKESGLGQTSFAIVPKMIGFLPYPGIFVHSCSAQTDSSQVIGEQTDFGARRSAFLRTMGRQVHVLSAFAQSKQGSSSSLELPKQSLRSSAAKRLQKLLA</sequence>
<evidence type="ECO:0000313" key="2">
    <source>
        <dbReference type="EMBL" id="TKR60005.1"/>
    </source>
</evidence>
<comment type="caution">
    <text evidence="2">The sequence shown here is derived from an EMBL/GenBank/DDBJ whole genome shotgun (WGS) entry which is preliminary data.</text>
</comment>
<evidence type="ECO:0000259" key="1">
    <source>
        <dbReference type="Pfam" id="PF23036"/>
    </source>
</evidence>
<keyword evidence="3" id="KW-1185">Reference proteome</keyword>
<dbReference type="GO" id="GO:0034498">
    <property type="term" value="P:early endosome to Golgi transport"/>
    <property type="evidence" value="ECO:0007669"/>
    <property type="project" value="TreeGrafter"/>
</dbReference>
<proteinExistence type="predicted"/>
<dbReference type="STRING" id="34508.A0A4V5ZXJ7"/>
<organism evidence="2 3">
    <name type="scientific">Steinernema carpocapsae</name>
    <name type="common">Entomopathogenic nematode</name>
    <dbReference type="NCBI Taxonomy" id="34508"/>
    <lineage>
        <taxon>Eukaryota</taxon>
        <taxon>Metazoa</taxon>
        <taxon>Ecdysozoa</taxon>
        <taxon>Nematoda</taxon>
        <taxon>Chromadorea</taxon>
        <taxon>Rhabditida</taxon>
        <taxon>Tylenchina</taxon>
        <taxon>Panagrolaimomorpha</taxon>
        <taxon>Strongyloidoidea</taxon>
        <taxon>Steinernematidae</taxon>
        <taxon>Steinernema</taxon>
    </lineage>
</organism>
<dbReference type="Proteomes" id="UP000298663">
    <property type="component" value="Unassembled WGS sequence"/>
</dbReference>
<dbReference type="OrthoDB" id="10256906at2759"/>
<reference evidence="2 3" key="1">
    <citation type="journal article" date="2015" name="Genome Biol.">
        <title>Comparative genomics of Steinernema reveals deeply conserved gene regulatory networks.</title>
        <authorList>
            <person name="Dillman A.R."/>
            <person name="Macchietto M."/>
            <person name="Porter C.F."/>
            <person name="Rogers A."/>
            <person name="Williams B."/>
            <person name="Antoshechkin I."/>
            <person name="Lee M.M."/>
            <person name="Goodwin Z."/>
            <person name="Lu X."/>
            <person name="Lewis E.E."/>
            <person name="Goodrich-Blair H."/>
            <person name="Stock S.P."/>
            <person name="Adams B.J."/>
            <person name="Sternberg P.W."/>
            <person name="Mortazavi A."/>
        </authorList>
    </citation>
    <scope>NUCLEOTIDE SEQUENCE [LARGE SCALE GENOMIC DNA]</scope>
    <source>
        <strain evidence="2 3">ALL</strain>
    </source>
</reference>
<dbReference type="PANTHER" id="PTHR13251">
    <property type="entry name" value="EPILEPSY HOLOPROSENCEPHALY CANDIDATE 1/TMEM1"/>
    <property type="match status" value="1"/>
</dbReference>
<name>A0A4V5ZXJ7_STECR</name>
<dbReference type="AlphaFoldDB" id="A0A4V5ZXJ7"/>
<feature type="domain" description="TRAPPC10/Trs130 N-terminal" evidence="1">
    <location>
        <begin position="14"/>
        <end position="302"/>
    </location>
</feature>
<dbReference type="GO" id="GO:0005829">
    <property type="term" value="C:cytosol"/>
    <property type="evidence" value="ECO:0007669"/>
    <property type="project" value="GOC"/>
</dbReference>
<accession>A0A4V5ZXJ7</accession>
<dbReference type="PANTHER" id="PTHR13251:SF3">
    <property type="entry name" value="TRAFFICKING PROTEIN PARTICLE COMPLEX SUBUNIT 10"/>
    <property type="match status" value="1"/>
</dbReference>
<gene>
    <name evidence="2" type="ORF">L596_029601</name>
</gene>
<dbReference type="GO" id="GO:0006891">
    <property type="term" value="P:intra-Golgi vesicle-mediated transport"/>
    <property type="evidence" value="ECO:0007669"/>
    <property type="project" value="TreeGrafter"/>
</dbReference>
<dbReference type="GO" id="GO:1990071">
    <property type="term" value="C:TRAPPII protein complex"/>
    <property type="evidence" value="ECO:0007669"/>
    <property type="project" value="InterPro"/>
</dbReference>
<evidence type="ECO:0000313" key="3">
    <source>
        <dbReference type="Proteomes" id="UP000298663"/>
    </source>
</evidence>
<dbReference type="InterPro" id="IPR056913">
    <property type="entry name" value="TRAPPC10/Trs130_N"/>
</dbReference>
<reference evidence="2 3" key="2">
    <citation type="journal article" date="2019" name="G3 (Bethesda)">
        <title>Hybrid Assembly of the Genome of the Entomopathogenic Nematode Steinernema carpocapsae Identifies the X-Chromosome.</title>
        <authorList>
            <person name="Serra L."/>
            <person name="Macchietto M."/>
            <person name="Macias-Munoz A."/>
            <person name="McGill C.J."/>
            <person name="Rodriguez I.M."/>
            <person name="Rodriguez B."/>
            <person name="Murad R."/>
            <person name="Mortazavi A."/>
        </authorList>
    </citation>
    <scope>NUCLEOTIDE SEQUENCE [LARGE SCALE GENOMIC DNA]</scope>
    <source>
        <strain evidence="2 3">ALL</strain>
    </source>
</reference>
<dbReference type="EMBL" id="AZBU02000012">
    <property type="protein sequence ID" value="TKR60005.1"/>
    <property type="molecule type" value="Genomic_DNA"/>
</dbReference>
<protein>
    <recommendedName>
        <fullName evidence="1">TRAPPC10/Trs130 N-terminal domain-containing protein</fullName>
    </recommendedName>
</protein>
<dbReference type="Pfam" id="PF23036">
    <property type="entry name" value="TRAPPC10_1st"/>
    <property type="match status" value="1"/>
</dbReference>